<dbReference type="Pfam" id="PF11917">
    <property type="entry name" value="DUF3435"/>
    <property type="match status" value="1"/>
</dbReference>
<dbReference type="RefSeq" id="XP_015699624.1">
    <property type="nucleotide sequence ID" value="XM_015845398.1"/>
</dbReference>
<keyword evidence="2" id="KW-1185">Reference proteome</keyword>
<dbReference type="PANTHER" id="PTHR37535:SF4">
    <property type="entry name" value="FLUG DOMAIN-CONTAINING PROTEIN"/>
    <property type="match status" value="1"/>
</dbReference>
<proteinExistence type="predicted"/>
<dbReference type="HOGENOM" id="CLU_1489437_0_0_1"/>
<dbReference type="InterPro" id="IPR021842">
    <property type="entry name" value="DUF3435"/>
</dbReference>
<dbReference type="EMBL" id="KN294003">
    <property type="protein sequence ID" value="EEH33815.2"/>
    <property type="molecule type" value="Genomic_DNA"/>
</dbReference>
<accession>C1H1S8</accession>
<name>C1H1S8_PARBA</name>
<reference evidence="1 2" key="1">
    <citation type="journal article" date="2011" name="PLoS Genet.">
        <title>Comparative genomic analysis of human fungal pathogens causing paracoccidioidomycosis.</title>
        <authorList>
            <person name="Desjardins C.A."/>
            <person name="Champion M.D."/>
            <person name="Holder J.W."/>
            <person name="Muszewska A."/>
            <person name="Goldberg J."/>
            <person name="Bailao A.M."/>
            <person name="Brigido M.M."/>
            <person name="Ferreira M.E."/>
            <person name="Garcia A.M."/>
            <person name="Grynberg M."/>
            <person name="Gujja S."/>
            <person name="Heiman D.I."/>
            <person name="Henn M.R."/>
            <person name="Kodira C.D."/>
            <person name="Leon-Narvaez H."/>
            <person name="Longo L.V."/>
            <person name="Ma L.J."/>
            <person name="Malavazi I."/>
            <person name="Matsuo A.L."/>
            <person name="Morais F.V."/>
            <person name="Pereira M."/>
            <person name="Rodriguez-Brito S."/>
            <person name="Sakthikumar S."/>
            <person name="Salem-Izacc S.M."/>
            <person name="Sykes S.M."/>
            <person name="Teixeira M.M."/>
            <person name="Vallejo M.C."/>
            <person name="Walter M.E."/>
            <person name="Yandava C."/>
            <person name="Young S."/>
            <person name="Zeng Q."/>
            <person name="Zucker J."/>
            <person name="Felipe M.S."/>
            <person name="Goldman G.H."/>
            <person name="Haas B.J."/>
            <person name="McEwen J.G."/>
            <person name="Nino-Vega G."/>
            <person name="Puccia R."/>
            <person name="San-Blas G."/>
            <person name="Soares C.M."/>
            <person name="Birren B.W."/>
            <person name="Cuomo C.A."/>
        </authorList>
    </citation>
    <scope>NUCLEOTIDE SEQUENCE [LARGE SCALE GENOMIC DNA]</scope>
    <source>
        <strain evidence="2">ATCC MYA-826 / Pb01</strain>
    </source>
</reference>
<sequence>MPFGSPSVSSYQNSLRERWKHEMLDVPVFRRTIHTVTLYREHAFLQTVHCRMTRSISTFQRPFTGRHLRALLHLAEGETGMLSPHILGVRLRESVIRAAGMMSLTRDPGIPKALTDEQKSAVNQHPHLVELDRQEQDLSLSSSVDEEHELTAVGCRSSVTGLHSVACKGFLTGRSLHLTLS</sequence>
<dbReference type="Proteomes" id="UP000002059">
    <property type="component" value="Partially assembled WGS sequence"/>
</dbReference>
<evidence type="ECO:0000313" key="2">
    <source>
        <dbReference type="Proteomes" id="UP000002059"/>
    </source>
</evidence>
<evidence type="ECO:0000313" key="1">
    <source>
        <dbReference type="EMBL" id="EEH33815.2"/>
    </source>
</evidence>
<gene>
    <name evidence="1" type="ORF">PAAG_04864</name>
</gene>
<dbReference type="KEGG" id="pbl:PAAG_04864"/>
<dbReference type="VEuPathDB" id="FungiDB:PAAG_04864"/>
<dbReference type="PANTHER" id="PTHR37535">
    <property type="entry name" value="FLUG DOMAIN PROTEIN"/>
    <property type="match status" value="1"/>
</dbReference>
<dbReference type="STRING" id="502779.C1H1S8"/>
<dbReference type="OrthoDB" id="5400098at2759"/>
<protein>
    <submittedName>
        <fullName evidence="1">Uncharacterized protein</fullName>
    </submittedName>
</protein>
<dbReference type="GeneID" id="9096468"/>
<organism evidence="1 2">
    <name type="scientific">Paracoccidioides lutzii (strain ATCC MYA-826 / Pb01)</name>
    <name type="common">Paracoccidioides brasiliensis</name>
    <dbReference type="NCBI Taxonomy" id="502779"/>
    <lineage>
        <taxon>Eukaryota</taxon>
        <taxon>Fungi</taxon>
        <taxon>Dikarya</taxon>
        <taxon>Ascomycota</taxon>
        <taxon>Pezizomycotina</taxon>
        <taxon>Eurotiomycetes</taxon>
        <taxon>Eurotiomycetidae</taxon>
        <taxon>Onygenales</taxon>
        <taxon>Ajellomycetaceae</taxon>
        <taxon>Paracoccidioides</taxon>
    </lineage>
</organism>
<dbReference type="AlphaFoldDB" id="C1H1S8"/>